<dbReference type="Proteomes" id="UP001590950">
    <property type="component" value="Unassembled WGS sequence"/>
</dbReference>
<dbReference type="Pfam" id="PF00135">
    <property type="entry name" value="COesterase"/>
    <property type="match status" value="1"/>
</dbReference>
<sequence>MKLNLSLYASLATFASAAAPQYNSRAFDGVLSKRQTSTNVSSDLIVDLGYEQYMGVANASTGLNTFKGIRYAAPPTGQMRWQPPHPPAMNRAQVLRADTLPQRCPQSPDAPIPAGYNFTGNEDCLFLSVYAPKNKTNLPVLVWIHGGGYGAGQGSEDLSAIINSNGDNFMGVAIQYRLGAFGFLSSDEVRRYGVVNAGLLDQTFALQWVQSYIGLFGGNASQVTISGESAGGGSVMLQSMAYGGYLGDSLFSNVIAASPYLPQQFGYADFVPSQSYYAFASAVGCFGPPALPQANISASIFKCLVSKDTQTLQNASATISGSSRYGTWGFLPVTDGVYVQQLPSQQLLKKQVNGNRMLVGNNANEGPAFTPQNIVTEDDFVAFLHNAFPLFTDDDVSRVLLYYPSTNASVEMSTPEFATSGNSTPTALNESTFATGQQQRADNVYAETTFVCPSYWLAEAFTNNKRVSYKYQYSVIGAQHGADVSSYFGRPTPNQGPDFNKAFMRIWGNFVTQNNPSISASVANGASSNSTMGMAATDFPAWSLAAPLQLNLNQTGGTAYSSKSFNAMQPNITAFEEPGLMNSFEIVDAYTWEGGRGVRCDFWRSVAAIVPE</sequence>
<organism evidence="5 6">
    <name type="scientific">Stereocaulon virgatum</name>
    <dbReference type="NCBI Taxonomy" id="373712"/>
    <lineage>
        <taxon>Eukaryota</taxon>
        <taxon>Fungi</taxon>
        <taxon>Dikarya</taxon>
        <taxon>Ascomycota</taxon>
        <taxon>Pezizomycotina</taxon>
        <taxon>Lecanoromycetes</taxon>
        <taxon>OSLEUM clade</taxon>
        <taxon>Lecanoromycetidae</taxon>
        <taxon>Lecanorales</taxon>
        <taxon>Lecanorineae</taxon>
        <taxon>Stereocaulaceae</taxon>
        <taxon>Stereocaulon</taxon>
    </lineage>
</organism>
<accession>A0ABR4A0F2</accession>
<dbReference type="SUPFAM" id="SSF53474">
    <property type="entry name" value="alpha/beta-Hydrolases"/>
    <property type="match status" value="1"/>
</dbReference>
<comment type="caution">
    <text evidence="5">The sequence shown here is derived from an EMBL/GenBank/DDBJ whole genome shotgun (WGS) entry which is preliminary data.</text>
</comment>
<comment type="similarity">
    <text evidence="1 3">Belongs to the type-B carboxylesterase/lipase family.</text>
</comment>
<feature type="chain" id="PRO_5045005561" description="Carboxylic ester hydrolase" evidence="3">
    <location>
        <begin position="18"/>
        <end position="612"/>
    </location>
</feature>
<evidence type="ECO:0000256" key="3">
    <source>
        <dbReference type="RuleBase" id="RU361235"/>
    </source>
</evidence>
<evidence type="ECO:0000256" key="1">
    <source>
        <dbReference type="ARBA" id="ARBA00005964"/>
    </source>
</evidence>
<protein>
    <recommendedName>
        <fullName evidence="3">Carboxylic ester hydrolase</fullName>
        <ecNumber evidence="3">3.1.1.-</ecNumber>
    </recommendedName>
</protein>
<gene>
    <name evidence="5" type="ORF">N7G274_010461</name>
</gene>
<dbReference type="InterPro" id="IPR019819">
    <property type="entry name" value="Carboxylesterase_B_CS"/>
</dbReference>
<keyword evidence="2 3" id="KW-0378">Hydrolase</keyword>
<dbReference type="PROSITE" id="PS00122">
    <property type="entry name" value="CARBOXYLESTERASE_B_1"/>
    <property type="match status" value="1"/>
</dbReference>
<reference evidence="5 6" key="1">
    <citation type="submission" date="2024-09" db="EMBL/GenBank/DDBJ databases">
        <title>Rethinking Asexuality: The Enigmatic Case of Functional Sexual Genes in Lepraria (Stereocaulaceae).</title>
        <authorList>
            <person name="Doellman M."/>
            <person name="Sun Y."/>
            <person name="Barcenas-Pena A."/>
            <person name="Lumbsch H.T."/>
            <person name="Grewe F."/>
        </authorList>
    </citation>
    <scope>NUCLEOTIDE SEQUENCE [LARGE SCALE GENOMIC DNA]</scope>
    <source>
        <strain evidence="5 6">Mercado 3170</strain>
    </source>
</reference>
<dbReference type="InterPro" id="IPR029058">
    <property type="entry name" value="AB_hydrolase_fold"/>
</dbReference>
<keyword evidence="6" id="KW-1185">Reference proteome</keyword>
<feature type="signal peptide" evidence="3">
    <location>
        <begin position="1"/>
        <end position="17"/>
    </location>
</feature>
<name>A0ABR4A0F2_9LECA</name>
<dbReference type="Gene3D" id="3.40.50.1820">
    <property type="entry name" value="alpha/beta hydrolase"/>
    <property type="match status" value="1"/>
</dbReference>
<dbReference type="InterPro" id="IPR050309">
    <property type="entry name" value="Type-B_Carboxylest/Lipase"/>
</dbReference>
<dbReference type="EC" id="3.1.1.-" evidence="3"/>
<evidence type="ECO:0000313" key="6">
    <source>
        <dbReference type="Proteomes" id="UP001590950"/>
    </source>
</evidence>
<evidence type="ECO:0000256" key="2">
    <source>
        <dbReference type="ARBA" id="ARBA00022801"/>
    </source>
</evidence>
<dbReference type="EMBL" id="JBEFKJ010000050">
    <property type="protein sequence ID" value="KAL2036803.1"/>
    <property type="molecule type" value="Genomic_DNA"/>
</dbReference>
<evidence type="ECO:0000313" key="5">
    <source>
        <dbReference type="EMBL" id="KAL2036803.1"/>
    </source>
</evidence>
<keyword evidence="3" id="KW-0732">Signal</keyword>
<dbReference type="InterPro" id="IPR002018">
    <property type="entry name" value="CarbesteraseB"/>
</dbReference>
<dbReference type="PROSITE" id="PS00941">
    <property type="entry name" value="CARBOXYLESTERASE_B_2"/>
    <property type="match status" value="1"/>
</dbReference>
<proteinExistence type="inferred from homology"/>
<dbReference type="InterPro" id="IPR019826">
    <property type="entry name" value="Carboxylesterase_B_AS"/>
</dbReference>
<feature type="domain" description="Carboxylesterase type B" evidence="4">
    <location>
        <begin position="59"/>
        <end position="518"/>
    </location>
</feature>
<evidence type="ECO:0000259" key="4">
    <source>
        <dbReference type="Pfam" id="PF00135"/>
    </source>
</evidence>
<dbReference type="PANTHER" id="PTHR11559">
    <property type="entry name" value="CARBOXYLESTERASE"/>
    <property type="match status" value="1"/>
</dbReference>